<dbReference type="RefSeq" id="WP_057626659.1">
    <property type="nucleotide sequence ID" value="NZ_LDJJ01000007.1"/>
</dbReference>
<protein>
    <submittedName>
        <fullName evidence="1">Uncharacterized protein</fullName>
    </submittedName>
</protein>
<comment type="caution">
    <text evidence="1">The sequence shown here is derived from an EMBL/GenBank/DDBJ whole genome shotgun (WGS) entry which is preliminary data.</text>
</comment>
<sequence length="218" mass="23866">MKDVRELLARFHASSFRLDAGAGTGGGVDALTNIDIAGALGMVPAGLGRDLLELLYGPDPSRADIVRVFHGITRLALEERNRRSRSFIDARTLWGITDCIAKFERDQGEQTRRNLGVLKARAAVAREQLFPERLEERIPQIAAVAMGYMKGERLSNRERAASMGVSESAYRQVWVAVVDWLITQLSEAEEAAARKLAMTLKPVPLAAGGRNLQAPQAT</sequence>
<organism evidence="1 2">
    <name type="scientific">Stenotrophomonas terrae</name>
    <dbReference type="NCBI Taxonomy" id="405446"/>
    <lineage>
        <taxon>Bacteria</taxon>
        <taxon>Pseudomonadati</taxon>
        <taxon>Pseudomonadota</taxon>
        <taxon>Gammaproteobacteria</taxon>
        <taxon>Lysobacterales</taxon>
        <taxon>Lysobacteraceae</taxon>
        <taxon>Stenotrophomonas</taxon>
    </lineage>
</organism>
<evidence type="ECO:0000313" key="1">
    <source>
        <dbReference type="EMBL" id="KRG71783.1"/>
    </source>
</evidence>
<reference evidence="1 2" key="1">
    <citation type="submission" date="2015-05" db="EMBL/GenBank/DDBJ databases">
        <title>Genome sequencing and analysis of members of genus Stenotrophomonas.</title>
        <authorList>
            <person name="Patil P.P."/>
            <person name="Midha S."/>
            <person name="Patil P.B."/>
        </authorList>
    </citation>
    <scope>NUCLEOTIDE SEQUENCE [LARGE SCALE GENOMIC DNA]</scope>
    <source>
        <strain evidence="1 2">DSM 18941</strain>
    </source>
</reference>
<keyword evidence="2" id="KW-1185">Reference proteome</keyword>
<accession>A0A0R0D074</accession>
<proteinExistence type="predicted"/>
<dbReference type="EMBL" id="LDJJ01000007">
    <property type="protein sequence ID" value="KRG71783.1"/>
    <property type="molecule type" value="Genomic_DNA"/>
</dbReference>
<gene>
    <name evidence="1" type="ORF">ABB27_02525</name>
</gene>
<dbReference type="PATRIC" id="fig|405446.3.peg.3388"/>
<name>A0A0R0D074_9GAMM</name>
<dbReference type="Proteomes" id="UP000051863">
    <property type="component" value="Unassembled WGS sequence"/>
</dbReference>
<evidence type="ECO:0000313" key="2">
    <source>
        <dbReference type="Proteomes" id="UP000051863"/>
    </source>
</evidence>
<dbReference type="OrthoDB" id="5955872at2"/>
<dbReference type="AlphaFoldDB" id="A0A0R0D074"/>